<dbReference type="GO" id="GO:0031071">
    <property type="term" value="F:cysteine desulfurase activity"/>
    <property type="evidence" value="ECO:0007669"/>
    <property type="project" value="UniProtKB-EC"/>
</dbReference>
<evidence type="ECO:0000256" key="4">
    <source>
        <dbReference type="ARBA" id="ARBA00022898"/>
    </source>
</evidence>
<gene>
    <name evidence="9" type="primary">iscS_2</name>
    <name evidence="9" type="ORF">WFA24289_01648</name>
</gene>
<dbReference type="EMBL" id="CAKKNS010000008">
    <property type="protein sequence ID" value="CAH0417316.1"/>
    <property type="molecule type" value="Genomic_DNA"/>
</dbReference>
<dbReference type="InterPro" id="IPR020578">
    <property type="entry name" value="Aminotrans_V_PyrdxlP_BS"/>
</dbReference>
<comment type="caution">
    <text evidence="9">The sequence shown here is derived from an EMBL/GenBank/DDBJ whole genome shotgun (WGS) entry which is preliminary data.</text>
</comment>
<dbReference type="PIRSF" id="PIRSF005572">
    <property type="entry name" value="NifS"/>
    <property type="match status" value="1"/>
</dbReference>
<organism evidence="9 10">
    <name type="scientific">Periweissella fabaria</name>
    <dbReference type="NCBI Taxonomy" id="546157"/>
    <lineage>
        <taxon>Bacteria</taxon>
        <taxon>Bacillati</taxon>
        <taxon>Bacillota</taxon>
        <taxon>Bacilli</taxon>
        <taxon>Lactobacillales</taxon>
        <taxon>Lactobacillaceae</taxon>
        <taxon>Periweissella</taxon>
    </lineage>
</organism>
<accession>A0ABM8Z7J1</accession>
<sequence length="388" mass="41952">MIYFDNSATTQADASVLETYTKVSQSIWGNPSSLHNFGEKADKLLSQSRQQIAAILGVKKQEIFFTSGGTEGDNWVIKGTAIAKRAFGKHLITTQIEHPAVINTMQQLEQLGYEVTYLPVDRTGRVSASDVAAAIRPDTILVSVMAVNNEVGSIQPIDEIGAVLADYPTIHFHVDAVQAVGKGLRDLVFNPRVDFATFSGHKFHAPRGTGFIYMKAGKKLAPLMSGGGQESNLRSGTENVPAIAAMAKALRMVTTDETVKNQQEQTVRKTIIDHIKGQPNITIFSGTDDHFAPHILTFAIEGVRGETIVHAFEDHGIYISTTSACSSKKEQVSGTLMAMHTPEHLATSAVRVSLDATNTLAEAAAFNQAFDTIYAGFGKIMTKRNASN</sequence>
<keyword evidence="3" id="KW-0479">Metal-binding</keyword>
<keyword evidence="4" id="KW-0663">Pyridoxal phosphate</keyword>
<evidence type="ECO:0000313" key="10">
    <source>
        <dbReference type="Proteomes" id="UP000789707"/>
    </source>
</evidence>
<evidence type="ECO:0000256" key="3">
    <source>
        <dbReference type="ARBA" id="ARBA00022723"/>
    </source>
</evidence>
<keyword evidence="9" id="KW-0808">Transferase</keyword>
<dbReference type="PROSITE" id="PS00595">
    <property type="entry name" value="AA_TRANSFER_CLASS_5"/>
    <property type="match status" value="1"/>
</dbReference>
<dbReference type="SUPFAM" id="SSF53383">
    <property type="entry name" value="PLP-dependent transferases"/>
    <property type="match status" value="1"/>
</dbReference>
<evidence type="ECO:0000256" key="6">
    <source>
        <dbReference type="ARBA" id="ARBA00023014"/>
    </source>
</evidence>
<dbReference type="Gene3D" id="3.40.640.10">
    <property type="entry name" value="Type I PLP-dependent aspartate aminotransferase-like (Major domain)"/>
    <property type="match status" value="1"/>
</dbReference>
<evidence type="ECO:0000259" key="8">
    <source>
        <dbReference type="Pfam" id="PF00266"/>
    </source>
</evidence>
<dbReference type="InterPro" id="IPR015424">
    <property type="entry name" value="PyrdxlP-dep_Trfase"/>
</dbReference>
<dbReference type="Gene3D" id="3.90.1150.10">
    <property type="entry name" value="Aspartate Aminotransferase, domain 1"/>
    <property type="match status" value="1"/>
</dbReference>
<dbReference type="Proteomes" id="UP000789707">
    <property type="component" value="Unassembled WGS sequence"/>
</dbReference>
<feature type="domain" description="Aminotransferase class V" evidence="8">
    <location>
        <begin position="2"/>
        <end position="364"/>
    </location>
</feature>
<dbReference type="RefSeq" id="WP_230097347.1">
    <property type="nucleotide sequence ID" value="NZ_CAKKNS010000008.1"/>
</dbReference>
<reference evidence="9 10" key="1">
    <citation type="submission" date="2021-11" db="EMBL/GenBank/DDBJ databases">
        <authorList>
            <person name="Depoorter E."/>
        </authorList>
    </citation>
    <scope>NUCLEOTIDE SEQUENCE [LARGE SCALE GENOMIC DNA]</scope>
    <source>
        <strain evidence="9 10">LMG 24289</strain>
    </source>
</reference>
<dbReference type="InterPro" id="IPR015421">
    <property type="entry name" value="PyrdxlP-dep_Trfase_major"/>
</dbReference>
<dbReference type="InterPro" id="IPR000192">
    <property type="entry name" value="Aminotrans_V_dom"/>
</dbReference>
<comment type="cofactor">
    <cofactor evidence="1 7">
        <name>pyridoxal 5'-phosphate</name>
        <dbReference type="ChEBI" id="CHEBI:597326"/>
    </cofactor>
</comment>
<dbReference type="InterPro" id="IPR016454">
    <property type="entry name" value="Cysteine_dSase"/>
</dbReference>
<dbReference type="InterPro" id="IPR015422">
    <property type="entry name" value="PyrdxlP-dep_Trfase_small"/>
</dbReference>
<keyword evidence="10" id="KW-1185">Reference proteome</keyword>
<proteinExistence type="inferred from homology"/>
<evidence type="ECO:0000256" key="7">
    <source>
        <dbReference type="RuleBase" id="RU004504"/>
    </source>
</evidence>
<evidence type="ECO:0000256" key="5">
    <source>
        <dbReference type="ARBA" id="ARBA00023004"/>
    </source>
</evidence>
<evidence type="ECO:0000256" key="1">
    <source>
        <dbReference type="ARBA" id="ARBA00001933"/>
    </source>
</evidence>
<dbReference type="PANTHER" id="PTHR11601:SF50">
    <property type="entry name" value="CYSTEINE DESULFURASE ISCS 2-RELATED"/>
    <property type="match status" value="1"/>
</dbReference>
<keyword evidence="6" id="KW-0411">Iron-sulfur</keyword>
<keyword evidence="5" id="KW-0408">Iron</keyword>
<evidence type="ECO:0000313" key="9">
    <source>
        <dbReference type="EMBL" id="CAH0417316.1"/>
    </source>
</evidence>
<protein>
    <submittedName>
        <fullName evidence="9">Cysteine desulfurase IscS</fullName>
        <ecNumber evidence="9">2.8.1.7</ecNumber>
    </submittedName>
</protein>
<dbReference type="Pfam" id="PF00266">
    <property type="entry name" value="Aminotran_5"/>
    <property type="match status" value="1"/>
</dbReference>
<dbReference type="EC" id="2.8.1.7" evidence="9"/>
<dbReference type="Gene3D" id="1.10.260.50">
    <property type="match status" value="1"/>
</dbReference>
<dbReference type="PANTHER" id="PTHR11601">
    <property type="entry name" value="CYSTEINE DESULFURYLASE FAMILY MEMBER"/>
    <property type="match status" value="1"/>
</dbReference>
<name>A0ABM8Z7J1_9LACO</name>
<comment type="similarity">
    <text evidence="2">Belongs to the class-V pyridoxal-phosphate-dependent aminotransferase family. NifS/IscS subfamily.</text>
</comment>
<evidence type="ECO:0000256" key="2">
    <source>
        <dbReference type="ARBA" id="ARBA00006490"/>
    </source>
</evidence>